<dbReference type="GO" id="GO:0005506">
    <property type="term" value="F:iron ion binding"/>
    <property type="evidence" value="ECO:0007669"/>
    <property type="project" value="InterPro"/>
</dbReference>
<comment type="caution">
    <text evidence="2">The sequence shown here is derived from an EMBL/GenBank/DDBJ whole genome shotgun (WGS) entry which is preliminary data.</text>
</comment>
<feature type="domain" description="Aldehyde oxidase/xanthine dehydrogenase second molybdopterin binding" evidence="1">
    <location>
        <begin position="2"/>
        <end position="266"/>
    </location>
</feature>
<evidence type="ECO:0000313" key="2">
    <source>
        <dbReference type="EMBL" id="KNZ43620.1"/>
    </source>
</evidence>
<dbReference type="PANTHER" id="PTHR11908">
    <property type="entry name" value="XANTHINE DEHYDROGENASE"/>
    <property type="match status" value="1"/>
</dbReference>
<dbReference type="PANTHER" id="PTHR11908:SF157">
    <property type="entry name" value="XANTHINE DEHYDROGENASE SUBUNIT D-RELATED"/>
    <property type="match status" value="1"/>
</dbReference>
<dbReference type="EMBL" id="LGYO01000001">
    <property type="protein sequence ID" value="KNZ43620.1"/>
    <property type="molecule type" value="Genomic_DNA"/>
</dbReference>
<organism evidence="2 3">
    <name type="scientific">Acetobacterium bakii</name>
    <dbReference type="NCBI Taxonomy" id="52689"/>
    <lineage>
        <taxon>Bacteria</taxon>
        <taxon>Bacillati</taxon>
        <taxon>Bacillota</taxon>
        <taxon>Clostridia</taxon>
        <taxon>Eubacteriales</taxon>
        <taxon>Eubacteriaceae</taxon>
        <taxon>Acetobacterium</taxon>
    </lineage>
</organism>
<dbReference type="InterPro" id="IPR046867">
    <property type="entry name" value="AldOxase/xan_DH_MoCoBD2"/>
</dbReference>
<dbReference type="InterPro" id="IPR037165">
    <property type="entry name" value="AldOxase/xan_DH_Mopterin-bd_sf"/>
</dbReference>
<name>A0A0L6U740_9FIRM</name>
<accession>A0A0L6U740</accession>
<dbReference type="GO" id="GO:0016491">
    <property type="term" value="F:oxidoreductase activity"/>
    <property type="evidence" value="ECO:0007669"/>
    <property type="project" value="InterPro"/>
</dbReference>
<dbReference type="SUPFAM" id="SSF56003">
    <property type="entry name" value="Molybdenum cofactor-binding domain"/>
    <property type="match status" value="1"/>
</dbReference>
<gene>
    <name evidence="2" type="ORF">AKG39_00230</name>
</gene>
<sequence>MKKRGKGVGSMWYGIGNTGLPNPAAAFVEVLGDGTANLMFGAADIGQGSGTAMAQLAAEALGITYEKVRVTWGDTRVTPDGGATSASRQTLITGNAVLKACEQAKGTLADVAAAYLGCQPEELDFSNNMVTKDGDATVTMTYHTLMAEMKTAGKMAVGAGYYNPTTTTLDPEDMSGIPYEVYSYATTICEVEVDTETGEVDVLKVVSAHDVGQTINQSMVEGQIEGGVVMGQGFVLMEEIEVSDKDGSIKNPIFSKYIIPSNLDVPEIYPILVESEGGPGPFGAKGVGEPALIPIIPAIVAAIEDALDVRFTKLPIFPKDIVAAVKEKETDADNGVLN</sequence>
<dbReference type="AlphaFoldDB" id="A0A0L6U740"/>
<keyword evidence="3" id="KW-1185">Reference proteome</keyword>
<dbReference type="InterPro" id="IPR016208">
    <property type="entry name" value="Ald_Oxase/xanthine_DH-like"/>
</dbReference>
<protein>
    <submittedName>
        <fullName evidence="2">Nicotinate dehydrogenase medium molybdopterin subunit</fullName>
    </submittedName>
</protein>
<dbReference type="Proteomes" id="UP000036873">
    <property type="component" value="Unassembled WGS sequence"/>
</dbReference>
<evidence type="ECO:0000313" key="3">
    <source>
        <dbReference type="Proteomes" id="UP000036873"/>
    </source>
</evidence>
<dbReference type="STRING" id="52689.AKG39_00230"/>
<dbReference type="PATRIC" id="fig|52689.4.peg.47"/>
<dbReference type="Gene3D" id="3.30.365.10">
    <property type="entry name" value="Aldehyde oxidase/xanthine dehydrogenase, molybdopterin binding domain"/>
    <property type="match status" value="2"/>
</dbReference>
<dbReference type="RefSeq" id="WP_050738344.1">
    <property type="nucleotide sequence ID" value="NZ_LGYO01000001.1"/>
</dbReference>
<dbReference type="OrthoDB" id="9759099at2"/>
<evidence type="ECO:0000259" key="1">
    <source>
        <dbReference type="Pfam" id="PF20256"/>
    </source>
</evidence>
<proteinExistence type="predicted"/>
<reference evidence="3" key="1">
    <citation type="submission" date="2015-07" db="EMBL/GenBank/DDBJ databases">
        <title>Draft genome sequence of Acetobacterium bakii DSM 8293, a potential psychrophilic chemical producer through syngas fermentation.</title>
        <authorList>
            <person name="Song Y."/>
            <person name="Hwang S."/>
            <person name="Cho B.-K."/>
        </authorList>
    </citation>
    <scope>NUCLEOTIDE SEQUENCE [LARGE SCALE GENOMIC DNA]</scope>
    <source>
        <strain evidence="3">DSM 8239</strain>
    </source>
</reference>
<dbReference type="Pfam" id="PF20256">
    <property type="entry name" value="MoCoBD_2"/>
    <property type="match status" value="1"/>
</dbReference>